<comment type="caution">
    <text evidence="4">The sequence shown here is derived from an EMBL/GenBank/DDBJ whole genome shotgun (WGS) entry which is preliminary data.</text>
</comment>
<organism evidence="4 5">
    <name type="scientific">Jeotgalicoccus meleagridis</name>
    <dbReference type="NCBI Taxonomy" id="2759181"/>
    <lineage>
        <taxon>Bacteria</taxon>
        <taxon>Bacillati</taxon>
        <taxon>Bacillota</taxon>
        <taxon>Bacilli</taxon>
        <taxon>Bacillales</taxon>
        <taxon>Staphylococcaceae</taxon>
        <taxon>Jeotgalicoccus</taxon>
    </lineage>
</organism>
<name>A0A6V7R122_9STAP</name>
<dbReference type="Gene3D" id="3.40.50.720">
    <property type="entry name" value="NAD(P)-binding Rossmann-like Domain"/>
    <property type="match status" value="1"/>
</dbReference>
<dbReference type="EMBL" id="CAJEWD010000003">
    <property type="protein sequence ID" value="CAD2070778.1"/>
    <property type="molecule type" value="Genomic_DNA"/>
</dbReference>
<dbReference type="GO" id="GO:0015979">
    <property type="term" value="P:photosynthesis"/>
    <property type="evidence" value="ECO:0007669"/>
    <property type="project" value="UniProtKB-KW"/>
</dbReference>
<evidence type="ECO:0000313" key="4">
    <source>
        <dbReference type="EMBL" id="CAD2070778.1"/>
    </source>
</evidence>
<dbReference type="SUPFAM" id="SSF51735">
    <property type="entry name" value="NAD(P)-binding Rossmann-fold domains"/>
    <property type="match status" value="1"/>
</dbReference>
<dbReference type="Proteomes" id="UP000589351">
    <property type="component" value="Unassembled WGS sequence"/>
</dbReference>
<feature type="domain" description="NAD(P)-binding" evidence="3">
    <location>
        <begin position="46"/>
        <end position="181"/>
    </location>
</feature>
<dbReference type="InterPro" id="IPR044256">
    <property type="entry name" value="HCF244-like"/>
</dbReference>
<accession>A0A6V7R122</accession>
<reference evidence="4 5" key="1">
    <citation type="submission" date="2020-07" db="EMBL/GenBank/DDBJ databases">
        <authorList>
            <person name="Criscuolo A."/>
        </authorList>
    </citation>
    <scope>NUCLEOTIDE SEQUENCE [LARGE SCALE GENOMIC DNA]</scope>
    <source>
        <strain evidence="4">CIP111649</strain>
    </source>
</reference>
<evidence type="ECO:0000259" key="3">
    <source>
        <dbReference type="Pfam" id="PF13460"/>
    </source>
</evidence>
<keyword evidence="1" id="KW-0602">Photosynthesis</keyword>
<dbReference type="PANTHER" id="PTHR47128">
    <property type="match status" value="1"/>
</dbReference>
<proteinExistence type="predicted"/>
<keyword evidence="5" id="KW-1185">Reference proteome</keyword>
<dbReference type="InterPro" id="IPR036291">
    <property type="entry name" value="NAD(P)-bd_dom_sf"/>
</dbReference>
<evidence type="ECO:0000256" key="2">
    <source>
        <dbReference type="ARBA" id="ARBA00023276"/>
    </source>
</evidence>
<evidence type="ECO:0000256" key="1">
    <source>
        <dbReference type="ARBA" id="ARBA00022531"/>
    </source>
</evidence>
<protein>
    <recommendedName>
        <fullName evidence="3">NAD(P)-binding domain-containing protein</fullName>
    </recommendedName>
</protein>
<dbReference type="InterPro" id="IPR016040">
    <property type="entry name" value="NAD(P)-bd_dom"/>
</dbReference>
<sequence>MREVIVKSMKVGVFLCQEREEHLPLNLNYRWSDYLKMVNQNLKLYGSIGGAVAESLKHSKYALTALIHKNTNTFLENNANLIKGSLTDVTLLEDHLQNHDYLFIAVNAGNDPEAIKRIEEDAVINVLKIAEDVGIKKVVYISGMYAEERFSNHPSESAKINVEKHLKESDLLYTIFKPGFIDVTLQQFVQGKQIMLLGSQPHPMHIVKLREMANDIIASFSMPETKNQTYVVTGREEPILLKDALEQYGKKFDPVLSVKVMPLWFMKILNKTFLKGKLTRAIDTMSLMQKHGEIGDLEGYHKTFNK</sequence>
<dbReference type="PANTHER" id="PTHR47128:SF2">
    <property type="entry name" value="PROTEIN HIGH CHLOROPHYLL FLUORESCENCE PHENOTYPE 244, CHLOROPLASTIC"/>
    <property type="match status" value="1"/>
</dbReference>
<dbReference type="Pfam" id="PF13460">
    <property type="entry name" value="NAD_binding_10"/>
    <property type="match status" value="1"/>
</dbReference>
<dbReference type="AlphaFoldDB" id="A0A6V7R122"/>
<keyword evidence="2" id="KW-0604">Photosystem II</keyword>
<evidence type="ECO:0000313" key="5">
    <source>
        <dbReference type="Proteomes" id="UP000589351"/>
    </source>
</evidence>
<gene>
    <name evidence="4" type="ORF">JEODO184_00049</name>
</gene>
<dbReference type="GO" id="GO:0009523">
    <property type="term" value="C:photosystem II"/>
    <property type="evidence" value="ECO:0007669"/>
    <property type="project" value="UniProtKB-KW"/>
</dbReference>